<dbReference type="Pfam" id="PF07690">
    <property type="entry name" value="MFS_1"/>
    <property type="match status" value="1"/>
</dbReference>
<dbReference type="Gene3D" id="1.20.1250.20">
    <property type="entry name" value="MFS general substrate transporter like domains"/>
    <property type="match status" value="2"/>
</dbReference>
<sequence>MDKRVYMLTIIAFIVGMVELIIGGILDLVADDLDVTIGTAGLLISIFSLVFGISAPILLVVFAKTERTKLTFVSLIIFLIGNIIAVFSSSFELLILSRVVSAASGSLVIILCINLASNIVEPAYRGRAIGLVVMGVSGSLVLGLPIGVMLGNMFGWRAPFVLISILTILLIIAVPIFMEKVAPKQPIPIRKQIATLKNAKISLAHATTFFFLAGHFTLYGYLTPYTKEVLGFSGTTISVLYFVYGLAAFSGGGLGGLAADYLGKRRTILSVIVLLAAALLLIPTASHVVWAFWIVVVIWGIMSWGVTPSIQSHLMELSPETSDIQQSLNNSALHFGIAFGTFFGGFVVKYAGIEHVSYFGIIFVALAFVSATLSTRNEAQKFRRKPAHTHS</sequence>
<evidence type="ECO:0000313" key="9">
    <source>
        <dbReference type="EMBL" id="HIV74962.1"/>
    </source>
</evidence>
<evidence type="ECO:0000256" key="2">
    <source>
        <dbReference type="ARBA" id="ARBA00022448"/>
    </source>
</evidence>
<dbReference type="CDD" id="cd17324">
    <property type="entry name" value="MFS_NepI_like"/>
    <property type="match status" value="1"/>
</dbReference>
<feature type="domain" description="Major facilitator superfamily (MFS) profile" evidence="8">
    <location>
        <begin position="4"/>
        <end position="378"/>
    </location>
</feature>
<feature type="transmembrane region" description="Helical" evidence="7">
    <location>
        <begin position="356"/>
        <end position="375"/>
    </location>
</feature>
<comment type="caution">
    <text evidence="9">The sequence shown here is derived from an EMBL/GenBank/DDBJ whole genome shotgun (WGS) entry which is preliminary data.</text>
</comment>
<dbReference type="PANTHER" id="PTHR43124">
    <property type="entry name" value="PURINE EFFLUX PUMP PBUE"/>
    <property type="match status" value="1"/>
</dbReference>
<feature type="transmembrane region" description="Helical" evidence="7">
    <location>
        <begin position="331"/>
        <end position="350"/>
    </location>
</feature>
<reference evidence="9" key="2">
    <citation type="submission" date="2021-04" db="EMBL/GenBank/DDBJ databases">
        <authorList>
            <person name="Gilroy R."/>
        </authorList>
    </citation>
    <scope>NUCLEOTIDE SEQUENCE</scope>
    <source>
        <strain evidence="9">CHK169-2315</strain>
    </source>
</reference>
<protein>
    <submittedName>
        <fullName evidence="9">MFS transporter</fullName>
    </submittedName>
</protein>
<evidence type="ECO:0000256" key="6">
    <source>
        <dbReference type="ARBA" id="ARBA00023136"/>
    </source>
</evidence>
<reference evidence="9" key="1">
    <citation type="journal article" date="2021" name="PeerJ">
        <title>Extensive microbial diversity within the chicken gut microbiome revealed by metagenomics and culture.</title>
        <authorList>
            <person name="Gilroy R."/>
            <person name="Ravi A."/>
            <person name="Getino M."/>
            <person name="Pursley I."/>
            <person name="Horton D.L."/>
            <person name="Alikhan N.F."/>
            <person name="Baker D."/>
            <person name="Gharbi K."/>
            <person name="Hall N."/>
            <person name="Watson M."/>
            <person name="Adriaenssens E.M."/>
            <person name="Foster-Nyarko E."/>
            <person name="Jarju S."/>
            <person name="Secka A."/>
            <person name="Antonio M."/>
            <person name="Oren A."/>
            <person name="Chaudhuri R.R."/>
            <person name="La Ragione R."/>
            <person name="Hildebrand F."/>
            <person name="Pallen M.J."/>
        </authorList>
    </citation>
    <scope>NUCLEOTIDE SEQUENCE</scope>
    <source>
        <strain evidence="9">CHK169-2315</strain>
    </source>
</reference>
<keyword evidence="2" id="KW-0813">Transport</keyword>
<comment type="subcellular location">
    <subcellularLocation>
        <location evidence="1">Cell membrane</location>
        <topology evidence="1">Multi-pass membrane protein</topology>
    </subcellularLocation>
</comment>
<feature type="transmembrane region" description="Helical" evidence="7">
    <location>
        <begin position="128"/>
        <end position="150"/>
    </location>
</feature>
<proteinExistence type="predicted"/>
<feature type="transmembrane region" description="Helical" evidence="7">
    <location>
        <begin position="290"/>
        <end position="310"/>
    </location>
</feature>
<dbReference type="PRINTS" id="PR01035">
    <property type="entry name" value="TCRTETA"/>
</dbReference>
<evidence type="ECO:0000256" key="5">
    <source>
        <dbReference type="ARBA" id="ARBA00022989"/>
    </source>
</evidence>
<feature type="transmembrane region" description="Helical" evidence="7">
    <location>
        <begin position="42"/>
        <end position="63"/>
    </location>
</feature>
<keyword evidence="5 7" id="KW-1133">Transmembrane helix</keyword>
<dbReference type="SUPFAM" id="SSF103473">
    <property type="entry name" value="MFS general substrate transporter"/>
    <property type="match status" value="1"/>
</dbReference>
<evidence type="ECO:0000256" key="7">
    <source>
        <dbReference type="SAM" id="Phobius"/>
    </source>
</evidence>
<dbReference type="InterPro" id="IPR020846">
    <property type="entry name" value="MFS_dom"/>
</dbReference>
<feature type="transmembrane region" description="Helical" evidence="7">
    <location>
        <begin position="156"/>
        <end position="178"/>
    </location>
</feature>
<dbReference type="InterPro" id="IPR036259">
    <property type="entry name" value="MFS_trans_sf"/>
</dbReference>
<dbReference type="InterPro" id="IPR050189">
    <property type="entry name" value="MFS_Efflux_Transporters"/>
</dbReference>
<dbReference type="Proteomes" id="UP000823937">
    <property type="component" value="Unassembled WGS sequence"/>
</dbReference>
<dbReference type="EMBL" id="DXHX01000121">
    <property type="protein sequence ID" value="HIV74962.1"/>
    <property type="molecule type" value="Genomic_DNA"/>
</dbReference>
<feature type="transmembrane region" description="Helical" evidence="7">
    <location>
        <begin position="266"/>
        <end position="284"/>
    </location>
</feature>
<keyword evidence="6 7" id="KW-0472">Membrane</keyword>
<dbReference type="AlphaFoldDB" id="A0A9D1PMV0"/>
<dbReference type="GO" id="GO:0022857">
    <property type="term" value="F:transmembrane transporter activity"/>
    <property type="evidence" value="ECO:0007669"/>
    <property type="project" value="InterPro"/>
</dbReference>
<dbReference type="InterPro" id="IPR011701">
    <property type="entry name" value="MFS"/>
</dbReference>
<evidence type="ECO:0000256" key="4">
    <source>
        <dbReference type="ARBA" id="ARBA00022692"/>
    </source>
</evidence>
<feature type="transmembrane region" description="Helical" evidence="7">
    <location>
        <begin position="95"/>
        <end position="116"/>
    </location>
</feature>
<evidence type="ECO:0000256" key="1">
    <source>
        <dbReference type="ARBA" id="ARBA00004651"/>
    </source>
</evidence>
<evidence type="ECO:0000313" key="10">
    <source>
        <dbReference type="Proteomes" id="UP000823937"/>
    </source>
</evidence>
<feature type="transmembrane region" description="Helical" evidence="7">
    <location>
        <begin position="70"/>
        <end position="89"/>
    </location>
</feature>
<keyword evidence="4 7" id="KW-0812">Transmembrane</keyword>
<dbReference type="PROSITE" id="PS50850">
    <property type="entry name" value="MFS"/>
    <property type="match status" value="1"/>
</dbReference>
<dbReference type="GO" id="GO:0005886">
    <property type="term" value="C:plasma membrane"/>
    <property type="evidence" value="ECO:0007669"/>
    <property type="project" value="UniProtKB-SubCell"/>
</dbReference>
<evidence type="ECO:0000256" key="3">
    <source>
        <dbReference type="ARBA" id="ARBA00022475"/>
    </source>
</evidence>
<accession>A0A9D1PMV0</accession>
<organism evidence="9 10">
    <name type="scientific">Candidatus Pseudogracilibacillus intestinigallinarum</name>
    <dbReference type="NCBI Taxonomy" id="2838742"/>
    <lineage>
        <taxon>Bacteria</taxon>
        <taxon>Bacillati</taxon>
        <taxon>Bacillota</taxon>
        <taxon>Bacilli</taxon>
        <taxon>Bacillales</taxon>
        <taxon>Bacillaceae</taxon>
        <taxon>Pseudogracilibacillus</taxon>
    </lineage>
</organism>
<keyword evidence="3" id="KW-1003">Cell membrane</keyword>
<feature type="transmembrane region" description="Helical" evidence="7">
    <location>
        <begin position="199"/>
        <end position="219"/>
    </location>
</feature>
<gene>
    <name evidence="9" type="ORF">H9895_07800</name>
</gene>
<dbReference type="PANTHER" id="PTHR43124:SF10">
    <property type="entry name" value="PURINE EFFLUX PUMP PBUE"/>
    <property type="match status" value="1"/>
</dbReference>
<feature type="transmembrane region" description="Helical" evidence="7">
    <location>
        <begin position="7"/>
        <end position="30"/>
    </location>
</feature>
<feature type="transmembrane region" description="Helical" evidence="7">
    <location>
        <begin position="239"/>
        <end position="259"/>
    </location>
</feature>
<name>A0A9D1PMV0_9BACI</name>
<dbReference type="InterPro" id="IPR001958">
    <property type="entry name" value="Tet-R_TetA/multi-R_MdtG-like"/>
</dbReference>
<evidence type="ECO:0000259" key="8">
    <source>
        <dbReference type="PROSITE" id="PS50850"/>
    </source>
</evidence>